<dbReference type="InterPro" id="IPR023772">
    <property type="entry name" value="DNA-bd_HTH_TetR-type_CS"/>
</dbReference>
<dbReference type="InterPro" id="IPR009057">
    <property type="entry name" value="Homeodomain-like_sf"/>
</dbReference>
<dbReference type="Pfam" id="PF16859">
    <property type="entry name" value="TetR_C_11"/>
    <property type="match status" value="1"/>
</dbReference>
<dbReference type="Gene3D" id="1.10.357.10">
    <property type="entry name" value="Tetracycline Repressor, domain 2"/>
    <property type="match status" value="1"/>
</dbReference>
<proteinExistence type="predicted"/>
<dbReference type="InterPro" id="IPR036271">
    <property type="entry name" value="Tet_transcr_reg_TetR-rel_C_sf"/>
</dbReference>
<evidence type="ECO:0000256" key="2">
    <source>
        <dbReference type="ARBA" id="ARBA00023125"/>
    </source>
</evidence>
<keyword evidence="3" id="KW-0804">Transcription</keyword>
<protein>
    <submittedName>
        <fullName evidence="7">TetR/AcrR family transcriptional regulator</fullName>
    </submittedName>
</protein>
<dbReference type="PANTHER" id="PTHR30055">
    <property type="entry name" value="HTH-TYPE TRANSCRIPTIONAL REGULATOR RUTR"/>
    <property type="match status" value="1"/>
</dbReference>
<dbReference type="PROSITE" id="PS50977">
    <property type="entry name" value="HTH_TETR_2"/>
    <property type="match status" value="1"/>
</dbReference>
<feature type="region of interest" description="Disordered" evidence="5">
    <location>
        <begin position="1"/>
        <end position="30"/>
    </location>
</feature>
<evidence type="ECO:0000256" key="4">
    <source>
        <dbReference type="PROSITE-ProRule" id="PRU00335"/>
    </source>
</evidence>
<dbReference type="InterPro" id="IPR011075">
    <property type="entry name" value="TetR_C"/>
</dbReference>
<dbReference type="SUPFAM" id="SSF46689">
    <property type="entry name" value="Homeodomain-like"/>
    <property type="match status" value="1"/>
</dbReference>
<dbReference type="Pfam" id="PF00440">
    <property type="entry name" value="TetR_N"/>
    <property type="match status" value="1"/>
</dbReference>
<dbReference type="Gene3D" id="1.10.10.60">
    <property type="entry name" value="Homeodomain-like"/>
    <property type="match status" value="1"/>
</dbReference>
<evidence type="ECO:0000313" key="7">
    <source>
        <dbReference type="EMBL" id="MBJ3808049.1"/>
    </source>
</evidence>
<dbReference type="SUPFAM" id="SSF48498">
    <property type="entry name" value="Tetracyclin repressor-like, C-terminal domain"/>
    <property type="match status" value="1"/>
</dbReference>
<feature type="DNA-binding region" description="H-T-H motif" evidence="4">
    <location>
        <begin position="54"/>
        <end position="73"/>
    </location>
</feature>
<comment type="caution">
    <text evidence="7">The sequence shown here is derived from an EMBL/GenBank/DDBJ whole genome shotgun (WGS) entry which is preliminary data.</text>
</comment>
<dbReference type="InterPro" id="IPR050109">
    <property type="entry name" value="HTH-type_TetR-like_transc_reg"/>
</dbReference>
<accession>A0ABS0X4C9</accession>
<evidence type="ECO:0000256" key="5">
    <source>
        <dbReference type="SAM" id="MobiDB-lite"/>
    </source>
</evidence>
<evidence type="ECO:0000313" key="8">
    <source>
        <dbReference type="Proteomes" id="UP000634780"/>
    </source>
</evidence>
<dbReference type="RefSeq" id="WP_190119601.1">
    <property type="nucleotide sequence ID" value="NZ_BMVR01000016.1"/>
</dbReference>
<dbReference type="EMBL" id="JAEKOZ010000006">
    <property type="protein sequence ID" value="MBJ3808049.1"/>
    <property type="molecule type" value="Genomic_DNA"/>
</dbReference>
<dbReference type="PROSITE" id="PS01081">
    <property type="entry name" value="HTH_TETR_1"/>
    <property type="match status" value="1"/>
</dbReference>
<organism evidence="7 8">
    <name type="scientific">Streptomyces flavofungini</name>
    <dbReference type="NCBI Taxonomy" id="68200"/>
    <lineage>
        <taxon>Bacteria</taxon>
        <taxon>Bacillati</taxon>
        <taxon>Actinomycetota</taxon>
        <taxon>Actinomycetes</taxon>
        <taxon>Kitasatosporales</taxon>
        <taxon>Streptomycetaceae</taxon>
        <taxon>Streptomyces</taxon>
    </lineage>
</organism>
<evidence type="ECO:0000256" key="3">
    <source>
        <dbReference type="ARBA" id="ARBA00023163"/>
    </source>
</evidence>
<reference evidence="7 8" key="1">
    <citation type="submission" date="2020-12" db="EMBL/GenBank/DDBJ databases">
        <title>Streptomyces typhae sp. nov., a novel endophytic actinomycete isolated from the root of cattail pollen (Typha angustifolia L.).</title>
        <authorList>
            <person name="Peng C."/>
            <person name="Liu C."/>
        </authorList>
    </citation>
    <scope>NUCLEOTIDE SEQUENCE [LARGE SCALE GENOMIC DNA]</scope>
    <source>
        <strain evidence="7 8">JCM 4753</strain>
    </source>
</reference>
<gene>
    <name evidence="7" type="ORF">JGB26_13165</name>
</gene>
<keyword evidence="2 4" id="KW-0238">DNA-binding</keyword>
<dbReference type="InterPro" id="IPR001647">
    <property type="entry name" value="HTH_TetR"/>
</dbReference>
<dbReference type="PANTHER" id="PTHR30055:SF148">
    <property type="entry name" value="TETR-FAMILY TRANSCRIPTIONAL REGULATOR"/>
    <property type="match status" value="1"/>
</dbReference>
<dbReference type="PRINTS" id="PR00455">
    <property type="entry name" value="HTHTETR"/>
</dbReference>
<evidence type="ECO:0000259" key="6">
    <source>
        <dbReference type="PROSITE" id="PS50977"/>
    </source>
</evidence>
<keyword evidence="8" id="KW-1185">Reference proteome</keyword>
<evidence type="ECO:0000256" key="1">
    <source>
        <dbReference type="ARBA" id="ARBA00023015"/>
    </source>
</evidence>
<feature type="domain" description="HTH tetR-type" evidence="6">
    <location>
        <begin position="31"/>
        <end position="91"/>
    </location>
</feature>
<sequence>MTAERTPHRGSRRRNPATAPPVRTSGRPRDPAIEEAILLAARNRLASDGYSAMTIGDIIADAGVTRPTLYRRWSNKYELALDALRHALRRRREAHPSPQADRLPPREAFTEAVRRLGLRQCDSCMMPLHGSFMGAAEREPGLLQQLREHGAQPCREELLMTLVRLQQRGAVRTDSDLETVVRLCFGSYFAHYLRTGRATPADHAQRVAAALWPTIATSRSR</sequence>
<name>A0ABS0X4C9_9ACTN</name>
<dbReference type="Proteomes" id="UP000634780">
    <property type="component" value="Unassembled WGS sequence"/>
</dbReference>
<keyword evidence="1" id="KW-0805">Transcription regulation</keyword>